<dbReference type="Pfam" id="PF00005">
    <property type="entry name" value="ABC_tran"/>
    <property type="match status" value="1"/>
</dbReference>
<dbReference type="InterPro" id="IPR027417">
    <property type="entry name" value="P-loop_NTPase"/>
</dbReference>
<comment type="caution">
    <text evidence="6">The sequence shown here is derived from an EMBL/GenBank/DDBJ whole genome shotgun (WGS) entry which is preliminary data.</text>
</comment>
<dbReference type="EMBL" id="JAGTTN010000001">
    <property type="protein sequence ID" value="MCC2030805.1"/>
    <property type="molecule type" value="Genomic_DNA"/>
</dbReference>
<dbReference type="RefSeq" id="WP_229382701.1">
    <property type="nucleotide sequence ID" value="NZ_JAGTTN010000001.1"/>
</dbReference>
<keyword evidence="2" id="KW-0813">Transport</keyword>
<keyword evidence="4 6" id="KW-0067">ATP-binding</keyword>
<evidence type="ECO:0000256" key="3">
    <source>
        <dbReference type="ARBA" id="ARBA00022741"/>
    </source>
</evidence>
<evidence type="ECO:0000256" key="4">
    <source>
        <dbReference type="ARBA" id="ARBA00022840"/>
    </source>
</evidence>
<dbReference type="PROSITE" id="PS50893">
    <property type="entry name" value="ABC_TRANSPORTER_2"/>
    <property type="match status" value="1"/>
</dbReference>
<feature type="domain" description="ABC transporter" evidence="5">
    <location>
        <begin position="15"/>
        <end position="256"/>
    </location>
</feature>
<dbReference type="AlphaFoldDB" id="A0A9X1LRW9"/>
<dbReference type="GO" id="GO:0015833">
    <property type="term" value="P:peptide transport"/>
    <property type="evidence" value="ECO:0007669"/>
    <property type="project" value="InterPro"/>
</dbReference>
<dbReference type="Proteomes" id="UP001139354">
    <property type="component" value="Unassembled WGS sequence"/>
</dbReference>
<dbReference type="GO" id="GO:0005524">
    <property type="term" value="F:ATP binding"/>
    <property type="evidence" value="ECO:0007669"/>
    <property type="project" value="UniProtKB-KW"/>
</dbReference>
<evidence type="ECO:0000313" key="7">
    <source>
        <dbReference type="Proteomes" id="UP001139354"/>
    </source>
</evidence>
<comment type="similarity">
    <text evidence="1">Belongs to the ABC transporter superfamily.</text>
</comment>
<dbReference type="InterPro" id="IPR003593">
    <property type="entry name" value="AAA+_ATPase"/>
</dbReference>
<dbReference type="PANTHER" id="PTHR43776:SF7">
    <property type="entry name" value="D,D-DIPEPTIDE TRANSPORT ATP-BINDING PROTEIN DDPF-RELATED"/>
    <property type="match status" value="1"/>
</dbReference>
<dbReference type="CDD" id="cd03257">
    <property type="entry name" value="ABC_NikE_OppD_transporters"/>
    <property type="match status" value="1"/>
</dbReference>
<dbReference type="Pfam" id="PF08352">
    <property type="entry name" value="oligo_HPY"/>
    <property type="match status" value="1"/>
</dbReference>
<dbReference type="Gene3D" id="3.40.50.300">
    <property type="entry name" value="P-loop containing nucleotide triphosphate hydrolases"/>
    <property type="match status" value="1"/>
</dbReference>
<gene>
    <name evidence="6" type="ORF">KEC57_01255</name>
</gene>
<accession>A0A9X1LRW9</accession>
<dbReference type="SMART" id="SM00382">
    <property type="entry name" value="AAA"/>
    <property type="match status" value="1"/>
</dbReference>
<evidence type="ECO:0000256" key="2">
    <source>
        <dbReference type="ARBA" id="ARBA00022448"/>
    </source>
</evidence>
<dbReference type="InterPro" id="IPR050319">
    <property type="entry name" value="ABC_transp_ATP-bind"/>
</dbReference>
<sequence>MTDAWTPAQPRAAVLRADRVEFRYRDDAPVLHGVSLEVAPGESLGLVGESGAGKTTLLRILLGLAAPTAGRVLFDAEPLDRRDRTGMRAFRRAVQPVYQDPFSSLDPRVRVGDSIAEPIRSLGLGLTRDERSARVAELLRSVDLPTDAASRFPDAFSGGQRQRIAIARALAPEPRVLLADEPVSALDTSVRMTVIELFQRLARERGIAMVLVSHDLTIVSALCARMAVLEGGRIVEQGPTPRVLAHPEHPYTTRLLSAVPRLPAA</sequence>
<protein>
    <submittedName>
        <fullName evidence="6">ABC transporter ATP-binding protein</fullName>
    </submittedName>
</protein>
<dbReference type="PROSITE" id="PS00211">
    <property type="entry name" value="ABC_TRANSPORTER_1"/>
    <property type="match status" value="1"/>
</dbReference>
<reference evidence="6" key="1">
    <citation type="submission" date="2021-04" db="EMBL/GenBank/DDBJ databases">
        <title>Microbacterium tenobrionis sp. nov. and Microbacterium allomyrinae sp. nov., isolated from larvae of Tenobrio molitor and Allomyrina dichotoma, respectively.</title>
        <authorList>
            <person name="Lee S.D."/>
        </authorList>
    </citation>
    <scope>NUCLEOTIDE SEQUENCE</scope>
    <source>
        <strain evidence="6">BWT-G7</strain>
    </source>
</reference>
<evidence type="ECO:0000256" key="1">
    <source>
        <dbReference type="ARBA" id="ARBA00005417"/>
    </source>
</evidence>
<proteinExistence type="inferred from homology"/>
<dbReference type="InterPro" id="IPR013563">
    <property type="entry name" value="Oligopep_ABC_C"/>
</dbReference>
<organism evidence="6 7">
    <name type="scientific">Microbacterium allomyrinae</name>
    <dbReference type="NCBI Taxonomy" id="2830666"/>
    <lineage>
        <taxon>Bacteria</taxon>
        <taxon>Bacillati</taxon>
        <taxon>Actinomycetota</taxon>
        <taxon>Actinomycetes</taxon>
        <taxon>Micrococcales</taxon>
        <taxon>Microbacteriaceae</taxon>
        <taxon>Microbacterium</taxon>
    </lineage>
</organism>
<dbReference type="PANTHER" id="PTHR43776">
    <property type="entry name" value="TRANSPORT ATP-BINDING PROTEIN"/>
    <property type="match status" value="1"/>
</dbReference>
<keyword evidence="7" id="KW-1185">Reference proteome</keyword>
<dbReference type="GO" id="GO:0016887">
    <property type="term" value="F:ATP hydrolysis activity"/>
    <property type="evidence" value="ECO:0007669"/>
    <property type="project" value="InterPro"/>
</dbReference>
<name>A0A9X1LRW9_9MICO</name>
<keyword evidence="3" id="KW-0547">Nucleotide-binding</keyword>
<dbReference type="GO" id="GO:0055085">
    <property type="term" value="P:transmembrane transport"/>
    <property type="evidence" value="ECO:0007669"/>
    <property type="project" value="UniProtKB-ARBA"/>
</dbReference>
<evidence type="ECO:0000259" key="5">
    <source>
        <dbReference type="PROSITE" id="PS50893"/>
    </source>
</evidence>
<dbReference type="InterPro" id="IPR003439">
    <property type="entry name" value="ABC_transporter-like_ATP-bd"/>
</dbReference>
<evidence type="ECO:0000313" key="6">
    <source>
        <dbReference type="EMBL" id="MCC2030805.1"/>
    </source>
</evidence>
<dbReference type="SUPFAM" id="SSF52540">
    <property type="entry name" value="P-loop containing nucleoside triphosphate hydrolases"/>
    <property type="match status" value="1"/>
</dbReference>
<dbReference type="InterPro" id="IPR017871">
    <property type="entry name" value="ABC_transporter-like_CS"/>
</dbReference>